<proteinExistence type="predicted"/>
<organism evidence="2 3">
    <name type="scientific">Chloebia gouldiae</name>
    <name type="common">Gouldian finch</name>
    <name type="synonym">Erythrura gouldiae</name>
    <dbReference type="NCBI Taxonomy" id="44316"/>
    <lineage>
        <taxon>Eukaryota</taxon>
        <taxon>Metazoa</taxon>
        <taxon>Chordata</taxon>
        <taxon>Craniata</taxon>
        <taxon>Vertebrata</taxon>
        <taxon>Euteleostomi</taxon>
        <taxon>Archelosauria</taxon>
        <taxon>Archosauria</taxon>
        <taxon>Dinosauria</taxon>
        <taxon>Saurischia</taxon>
        <taxon>Theropoda</taxon>
        <taxon>Coelurosauria</taxon>
        <taxon>Aves</taxon>
        <taxon>Neognathae</taxon>
        <taxon>Neoaves</taxon>
        <taxon>Telluraves</taxon>
        <taxon>Australaves</taxon>
        <taxon>Passeriformes</taxon>
        <taxon>Passeroidea</taxon>
        <taxon>Passeridae</taxon>
        <taxon>Chloebia</taxon>
    </lineage>
</organism>
<keyword evidence="3" id="KW-1185">Reference proteome</keyword>
<evidence type="ECO:0000256" key="1">
    <source>
        <dbReference type="SAM" id="MobiDB-lite"/>
    </source>
</evidence>
<gene>
    <name evidence="2" type="ORF">DV515_00004018</name>
</gene>
<comment type="caution">
    <text evidence="2">The sequence shown here is derived from an EMBL/GenBank/DDBJ whole genome shotgun (WGS) entry which is preliminary data.</text>
</comment>
<name>A0A3L8SS08_CHLGU</name>
<accession>A0A3L8SS08</accession>
<dbReference type="Proteomes" id="UP000276834">
    <property type="component" value="Unassembled WGS sequence"/>
</dbReference>
<dbReference type="EMBL" id="QUSF01000008">
    <property type="protein sequence ID" value="RLW07084.1"/>
    <property type="molecule type" value="Genomic_DNA"/>
</dbReference>
<protein>
    <submittedName>
        <fullName evidence="2">Uncharacterized protein</fullName>
    </submittedName>
</protein>
<sequence length="112" mass="11917">MITWQEQGEAAGFFLGSVTFSAGRASPVTATSHLEKTQTKPREKKKNQKTPKPTRTAPPKKKATAEKGGWGERRCRPPRMRAADGTPRPGDAGTHGRQQAMCRAAGGGTGTA</sequence>
<evidence type="ECO:0000313" key="2">
    <source>
        <dbReference type="EMBL" id="RLW07084.1"/>
    </source>
</evidence>
<evidence type="ECO:0000313" key="3">
    <source>
        <dbReference type="Proteomes" id="UP000276834"/>
    </source>
</evidence>
<feature type="compositionally biased region" description="Basic and acidic residues" evidence="1">
    <location>
        <begin position="63"/>
        <end position="75"/>
    </location>
</feature>
<feature type="non-terminal residue" evidence="2">
    <location>
        <position position="112"/>
    </location>
</feature>
<dbReference type="AlphaFoldDB" id="A0A3L8SS08"/>
<feature type="region of interest" description="Disordered" evidence="1">
    <location>
        <begin position="25"/>
        <end position="112"/>
    </location>
</feature>
<reference evidence="2 3" key="1">
    <citation type="journal article" date="2018" name="Proc. R. Soc. B">
        <title>A non-coding region near Follistatin controls head colour polymorphism in the Gouldian finch.</title>
        <authorList>
            <person name="Toomey M.B."/>
            <person name="Marques C.I."/>
            <person name="Andrade P."/>
            <person name="Araujo P.M."/>
            <person name="Sabatino S."/>
            <person name="Gazda M.A."/>
            <person name="Afonso S."/>
            <person name="Lopes R.J."/>
            <person name="Corbo J.C."/>
            <person name="Carneiro M."/>
        </authorList>
    </citation>
    <scope>NUCLEOTIDE SEQUENCE [LARGE SCALE GENOMIC DNA]</scope>
    <source>
        <strain evidence="2">Red01</strain>
        <tissue evidence="2">Muscle</tissue>
    </source>
</reference>